<name>A0ABD6BRG5_9EURY</name>
<evidence type="ECO:0000313" key="2">
    <source>
        <dbReference type="EMBL" id="MFD1567689.1"/>
    </source>
</evidence>
<evidence type="ECO:0000313" key="3">
    <source>
        <dbReference type="Proteomes" id="UP001597139"/>
    </source>
</evidence>
<dbReference type="Gene3D" id="2.60.120.380">
    <property type="match status" value="3"/>
</dbReference>
<evidence type="ECO:0000256" key="1">
    <source>
        <dbReference type="SAM" id="MobiDB-lite"/>
    </source>
</evidence>
<feature type="region of interest" description="Disordered" evidence="1">
    <location>
        <begin position="337"/>
        <end position="359"/>
    </location>
</feature>
<comment type="caution">
    <text evidence="2">The sequence shown here is derived from an EMBL/GenBank/DDBJ whole genome shotgun (WGS) entry which is preliminary data.</text>
</comment>
<protein>
    <recommendedName>
        <fullName evidence="4">PGF-CTERM protein</fullName>
    </recommendedName>
</protein>
<feature type="region of interest" description="Disordered" evidence="1">
    <location>
        <begin position="405"/>
        <end position="462"/>
    </location>
</feature>
<sequence length="483" mass="51758">MRRTLTLLVVGCILLSGLTGAAIAQDREPNDSFEDAVTIEPGEHEGLTIESGDDEDYFAIDVAAGTSLRVTLTAEKRDGRLPESAPDLTIYRETQGSVDSTSDYDTVPSAATATMNASEQFDEAQTVYIRVDGDGNTEESTDYRLTLVTQDDRFEHNGDFEQAALVEPGSYEDLRIAGGHDQDYFAVDVAAGTSLRVTLTAEKRDGRLPESAPDLTIYRETQGSVDSTSDYDTVPSAATATMNASEQFDEAQTVYIRVEGDGNSPAITDYRLTLVTQDDQFEHNGGFDTAAGIEPGSYEDLRIAGGNDQDYFAVDVTAGATLNVTLVSEKRDGTLPRTAPSVDLYDPQQGRIGGTSNYETVPASSTASLALSEEFDEAQTVYIRVDGDTDASEITKYNLSVRLMEPAPTATSTPTSKPTPTPVNTAATSPPDRTARSTAVPTTEFRATDTDDRPGSTTTESPGFDVASTLVALVILFGVRRRG</sequence>
<accession>A0ABD6BRG5</accession>
<reference evidence="2 3" key="1">
    <citation type="journal article" date="2019" name="Int. J. Syst. Evol. Microbiol.">
        <title>The Global Catalogue of Microorganisms (GCM) 10K type strain sequencing project: providing services to taxonomists for standard genome sequencing and annotation.</title>
        <authorList>
            <consortium name="The Broad Institute Genomics Platform"/>
            <consortium name="The Broad Institute Genome Sequencing Center for Infectious Disease"/>
            <person name="Wu L."/>
            <person name="Ma J."/>
        </authorList>
    </citation>
    <scope>NUCLEOTIDE SEQUENCE [LARGE SCALE GENOMIC DNA]</scope>
    <source>
        <strain evidence="2 3">CGMCC 1.12859</strain>
    </source>
</reference>
<dbReference type="EMBL" id="JBHUCZ010000009">
    <property type="protein sequence ID" value="MFD1567689.1"/>
    <property type="molecule type" value="Genomic_DNA"/>
</dbReference>
<keyword evidence="3" id="KW-1185">Reference proteome</keyword>
<feature type="compositionally biased region" description="Low complexity" evidence="1">
    <location>
        <begin position="406"/>
        <end position="418"/>
    </location>
</feature>
<dbReference type="AlphaFoldDB" id="A0ABD6BRG5"/>
<gene>
    <name evidence="2" type="ORF">ACFSAU_09305</name>
</gene>
<evidence type="ECO:0008006" key="4">
    <source>
        <dbReference type="Google" id="ProtNLM"/>
    </source>
</evidence>
<proteinExistence type="predicted"/>
<organism evidence="2 3">
    <name type="scientific">Halolamina litorea</name>
    <dbReference type="NCBI Taxonomy" id="1515593"/>
    <lineage>
        <taxon>Archaea</taxon>
        <taxon>Methanobacteriati</taxon>
        <taxon>Methanobacteriota</taxon>
        <taxon>Stenosarchaea group</taxon>
        <taxon>Halobacteria</taxon>
        <taxon>Halobacteriales</taxon>
        <taxon>Haloferacaceae</taxon>
    </lineage>
</organism>
<dbReference type="RefSeq" id="WP_267647156.1">
    <property type="nucleotide sequence ID" value="NZ_JANHGR010000001.1"/>
</dbReference>
<dbReference type="Proteomes" id="UP001597139">
    <property type="component" value="Unassembled WGS sequence"/>
</dbReference>